<evidence type="ECO:0000313" key="3">
    <source>
        <dbReference type="EMBL" id="RNA07591.1"/>
    </source>
</evidence>
<reference evidence="3 4" key="1">
    <citation type="journal article" date="2018" name="Sci. Rep.">
        <title>Genomic signatures of local adaptation to the degree of environmental predictability in rotifers.</title>
        <authorList>
            <person name="Franch-Gras L."/>
            <person name="Hahn C."/>
            <person name="Garcia-Roger E.M."/>
            <person name="Carmona M.J."/>
            <person name="Serra M."/>
            <person name="Gomez A."/>
        </authorList>
    </citation>
    <scope>NUCLEOTIDE SEQUENCE [LARGE SCALE GENOMIC DNA]</scope>
    <source>
        <strain evidence="3">HYR1</strain>
    </source>
</reference>
<feature type="region of interest" description="Disordered" evidence="1">
    <location>
        <begin position="65"/>
        <end position="90"/>
    </location>
</feature>
<evidence type="ECO:0000256" key="1">
    <source>
        <dbReference type="SAM" id="MobiDB-lite"/>
    </source>
</evidence>
<evidence type="ECO:0000313" key="4">
    <source>
        <dbReference type="Proteomes" id="UP000276133"/>
    </source>
</evidence>
<comment type="caution">
    <text evidence="3">The sequence shown here is derived from an EMBL/GenBank/DDBJ whole genome shotgun (WGS) entry which is preliminary data.</text>
</comment>
<dbReference type="AlphaFoldDB" id="A0A3M7Q9D9"/>
<dbReference type="EMBL" id="REGN01006990">
    <property type="protein sequence ID" value="RNA07591.1"/>
    <property type="molecule type" value="Genomic_DNA"/>
</dbReference>
<name>A0A3M7Q9D9_BRAPC</name>
<accession>A0A3M7Q9D9</accession>
<feature type="compositionally biased region" description="Low complexity" evidence="1">
    <location>
        <begin position="68"/>
        <end position="82"/>
    </location>
</feature>
<dbReference type="Proteomes" id="UP000276133">
    <property type="component" value="Unassembled WGS sequence"/>
</dbReference>
<keyword evidence="2" id="KW-0472">Membrane</keyword>
<evidence type="ECO:0000256" key="2">
    <source>
        <dbReference type="SAM" id="Phobius"/>
    </source>
</evidence>
<protein>
    <submittedName>
        <fullName evidence="3">Uncharacterized protein</fullName>
    </submittedName>
</protein>
<keyword evidence="2" id="KW-0812">Transmembrane</keyword>
<keyword evidence="4" id="KW-1185">Reference proteome</keyword>
<feature type="transmembrane region" description="Helical" evidence="2">
    <location>
        <begin position="20"/>
        <end position="36"/>
    </location>
</feature>
<proteinExistence type="predicted"/>
<keyword evidence="2" id="KW-1133">Transmembrane helix</keyword>
<gene>
    <name evidence="3" type="ORF">BpHYR1_028281</name>
</gene>
<sequence>APSELVSLTSDDYYPKNPALAYLYSVAPICLIYSIIKTRSLDADHKYSEQRKPYLYIHRLFKMKKQNQKQNQNQNQKQNQKQAVDQISRF</sequence>
<organism evidence="3 4">
    <name type="scientific">Brachionus plicatilis</name>
    <name type="common">Marine rotifer</name>
    <name type="synonym">Brachionus muelleri</name>
    <dbReference type="NCBI Taxonomy" id="10195"/>
    <lineage>
        <taxon>Eukaryota</taxon>
        <taxon>Metazoa</taxon>
        <taxon>Spiralia</taxon>
        <taxon>Gnathifera</taxon>
        <taxon>Rotifera</taxon>
        <taxon>Eurotatoria</taxon>
        <taxon>Monogononta</taxon>
        <taxon>Pseudotrocha</taxon>
        <taxon>Ploima</taxon>
        <taxon>Brachionidae</taxon>
        <taxon>Brachionus</taxon>
    </lineage>
</organism>
<feature type="non-terminal residue" evidence="3">
    <location>
        <position position="1"/>
    </location>
</feature>